<dbReference type="Proteomes" id="UP000324222">
    <property type="component" value="Unassembled WGS sequence"/>
</dbReference>
<protein>
    <submittedName>
        <fullName evidence="1">Uncharacterized protein</fullName>
    </submittedName>
</protein>
<gene>
    <name evidence="1" type="ORF">E2C01_059646</name>
</gene>
<sequence length="96" mass="9885">MAVCHIPPTDCSSGHYASTVIRRGGHGPGGAPCGVVQVVTQAIDATVPARDTLERGGVTRADGGGGGASRVQQRQVMRNFQGRESVPVEGRWCGGE</sequence>
<name>A0A5B7GYY7_PORTR</name>
<keyword evidence="2" id="KW-1185">Reference proteome</keyword>
<dbReference type="EMBL" id="VSRR010023464">
    <property type="protein sequence ID" value="MPC65511.1"/>
    <property type="molecule type" value="Genomic_DNA"/>
</dbReference>
<organism evidence="1 2">
    <name type="scientific">Portunus trituberculatus</name>
    <name type="common">Swimming crab</name>
    <name type="synonym">Neptunus trituberculatus</name>
    <dbReference type="NCBI Taxonomy" id="210409"/>
    <lineage>
        <taxon>Eukaryota</taxon>
        <taxon>Metazoa</taxon>
        <taxon>Ecdysozoa</taxon>
        <taxon>Arthropoda</taxon>
        <taxon>Crustacea</taxon>
        <taxon>Multicrustacea</taxon>
        <taxon>Malacostraca</taxon>
        <taxon>Eumalacostraca</taxon>
        <taxon>Eucarida</taxon>
        <taxon>Decapoda</taxon>
        <taxon>Pleocyemata</taxon>
        <taxon>Brachyura</taxon>
        <taxon>Eubrachyura</taxon>
        <taxon>Portunoidea</taxon>
        <taxon>Portunidae</taxon>
        <taxon>Portuninae</taxon>
        <taxon>Portunus</taxon>
    </lineage>
</organism>
<comment type="caution">
    <text evidence="1">The sequence shown here is derived from an EMBL/GenBank/DDBJ whole genome shotgun (WGS) entry which is preliminary data.</text>
</comment>
<accession>A0A5B7GYY7</accession>
<evidence type="ECO:0000313" key="2">
    <source>
        <dbReference type="Proteomes" id="UP000324222"/>
    </source>
</evidence>
<dbReference type="AlphaFoldDB" id="A0A5B7GYY7"/>
<evidence type="ECO:0000313" key="1">
    <source>
        <dbReference type="EMBL" id="MPC65511.1"/>
    </source>
</evidence>
<proteinExistence type="predicted"/>
<reference evidence="1 2" key="1">
    <citation type="submission" date="2019-05" db="EMBL/GenBank/DDBJ databases">
        <title>Another draft genome of Portunus trituberculatus and its Hox gene families provides insights of decapod evolution.</title>
        <authorList>
            <person name="Jeong J.-H."/>
            <person name="Song I."/>
            <person name="Kim S."/>
            <person name="Choi T."/>
            <person name="Kim D."/>
            <person name="Ryu S."/>
            <person name="Kim W."/>
        </authorList>
    </citation>
    <scope>NUCLEOTIDE SEQUENCE [LARGE SCALE GENOMIC DNA]</scope>
    <source>
        <tissue evidence="1">Muscle</tissue>
    </source>
</reference>